<accession>A0A853G608</accession>
<protein>
    <submittedName>
        <fullName evidence="5">ATP-binding cassette domain-containing protein</fullName>
    </submittedName>
</protein>
<comment type="caution">
    <text evidence="5">The sequence shown here is derived from an EMBL/GenBank/DDBJ whole genome shotgun (WGS) entry which is preliminary data.</text>
</comment>
<proteinExistence type="predicted"/>
<organism evidence="5 6">
    <name type="scientific">Parapusillimonas granuli</name>
    <dbReference type="NCBI Taxonomy" id="380911"/>
    <lineage>
        <taxon>Bacteria</taxon>
        <taxon>Pseudomonadati</taxon>
        <taxon>Pseudomonadota</taxon>
        <taxon>Betaproteobacteria</taxon>
        <taxon>Burkholderiales</taxon>
        <taxon>Alcaligenaceae</taxon>
        <taxon>Parapusillimonas</taxon>
    </lineage>
</organism>
<dbReference type="GO" id="GO:0016887">
    <property type="term" value="F:ATP hydrolysis activity"/>
    <property type="evidence" value="ECO:0007669"/>
    <property type="project" value="InterPro"/>
</dbReference>
<dbReference type="EMBL" id="JACCEM010000010">
    <property type="protein sequence ID" value="NYT51212.1"/>
    <property type="molecule type" value="Genomic_DNA"/>
</dbReference>
<dbReference type="GO" id="GO:0005524">
    <property type="term" value="F:ATP binding"/>
    <property type="evidence" value="ECO:0007669"/>
    <property type="project" value="UniProtKB-KW"/>
</dbReference>
<dbReference type="PANTHER" id="PTHR42794:SF1">
    <property type="entry name" value="HEMIN IMPORT ATP-BINDING PROTEIN HMUV"/>
    <property type="match status" value="1"/>
</dbReference>
<evidence type="ECO:0000256" key="1">
    <source>
        <dbReference type="ARBA" id="ARBA00022448"/>
    </source>
</evidence>
<keyword evidence="6" id="KW-1185">Reference proteome</keyword>
<dbReference type="PANTHER" id="PTHR42794">
    <property type="entry name" value="HEMIN IMPORT ATP-BINDING PROTEIN HMUV"/>
    <property type="match status" value="1"/>
</dbReference>
<keyword evidence="5" id="KW-0067">ATP-binding</keyword>
<keyword evidence="1" id="KW-0813">Transport</keyword>
<evidence type="ECO:0000313" key="5">
    <source>
        <dbReference type="EMBL" id="NYT51212.1"/>
    </source>
</evidence>
<evidence type="ECO:0000259" key="4">
    <source>
        <dbReference type="Pfam" id="PF00005"/>
    </source>
</evidence>
<dbReference type="InterPro" id="IPR027417">
    <property type="entry name" value="P-loop_NTPase"/>
</dbReference>
<dbReference type="AlphaFoldDB" id="A0A853G608"/>
<evidence type="ECO:0000256" key="3">
    <source>
        <dbReference type="ARBA" id="ARBA00037066"/>
    </source>
</evidence>
<dbReference type="RefSeq" id="WP_180157861.1">
    <property type="nucleotide sequence ID" value="NZ_JACCEM010000010.1"/>
</dbReference>
<evidence type="ECO:0000313" key="6">
    <source>
        <dbReference type="Proteomes" id="UP000559809"/>
    </source>
</evidence>
<dbReference type="Gene3D" id="3.40.50.300">
    <property type="entry name" value="P-loop containing nucleotide triphosphate hydrolases"/>
    <property type="match status" value="1"/>
</dbReference>
<feature type="domain" description="ABC transporter" evidence="4">
    <location>
        <begin position="44"/>
        <end position="131"/>
    </location>
</feature>
<dbReference type="InterPro" id="IPR003439">
    <property type="entry name" value="ABC_transporter-like_ATP-bd"/>
</dbReference>
<dbReference type="Pfam" id="PF00005">
    <property type="entry name" value="ABC_tran"/>
    <property type="match status" value="1"/>
</dbReference>
<name>A0A853G608_9BURK</name>
<gene>
    <name evidence="5" type="ORF">H0A72_18010</name>
</gene>
<keyword evidence="5" id="KW-0547">Nucleotide-binding</keyword>
<evidence type="ECO:0000256" key="2">
    <source>
        <dbReference type="ARBA" id="ARBA00022967"/>
    </source>
</evidence>
<comment type="function">
    <text evidence="3">Part of the ABC transporter complex HmuTUV involved in hemin import. Responsible for energy coupling to the transport system.</text>
</comment>
<dbReference type="SUPFAM" id="SSF52540">
    <property type="entry name" value="P-loop containing nucleoside triphosphate hydrolases"/>
    <property type="match status" value="1"/>
</dbReference>
<sequence>MKNLIFPNAVLDSDSGLVHSETAHRSSLLEVKRLSVERSSKRLLHDLQFQVRSGEFVAVIGANGAGKSTLVRAVTGEWDASGEIRLFGCSLGVWTRKKLATRMAVMSQKTHLDFAFTARQVVEMGRLPHTQFSATHNSKIGTSTYLHYEFNAHQAAWDKGLQGFVASLRKH</sequence>
<keyword evidence="2" id="KW-1278">Translocase</keyword>
<reference evidence="5 6" key="1">
    <citation type="submission" date="2020-07" db="EMBL/GenBank/DDBJ databases">
        <title>Taxonomic revisions and descriptions of new bacterial species based on genomic comparisons in the high-G+C-content subgroup of the family Alcaligenaceae.</title>
        <authorList>
            <person name="Szabo A."/>
            <person name="Felfoldi T."/>
        </authorList>
    </citation>
    <scope>NUCLEOTIDE SEQUENCE [LARGE SCALE GENOMIC DNA]</scope>
    <source>
        <strain evidence="5 6">LMG 24012</strain>
    </source>
</reference>
<dbReference type="Proteomes" id="UP000559809">
    <property type="component" value="Unassembled WGS sequence"/>
</dbReference>